<protein>
    <submittedName>
        <fullName evidence="1">Uncharacterized protein</fullName>
    </submittedName>
</protein>
<gene>
    <name evidence="1" type="ORF">BJ981_003806</name>
</gene>
<dbReference type="Proteomes" id="UP000588112">
    <property type="component" value="Unassembled WGS sequence"/>
</dbReference>
<dbReference type="RefSeq" id="WP_184612671.1">
    <property type="nucleotide sequence ID" value="NZ_BOOS01000017.1"/>
</dbReference>
<dbReference type="AlphaFoldDB" id="A0A7W8Z5Y1"/>
<name>A0A7W8Z5Y1_9ACTN</name>
<dbReference type="EMBL" id="JACHBR010000001">
    <property type="protein sequence ID" value="MBB5628107.1"/>
    <property type="molecule type" value="Genomic_DNA"/>
</dbReference>
<organism evidence="1 2">
    <name type="scientific">Sphaerisporangium krabiense</name>
    <dbReference type="NCBI Taxonomy" id="763782"/>
    <lineage>
        <taxon>Bacteria</taxon>
        <taxon>Bacillati</taxon>
        <taxon>Actinomycetota</taxon>
        <taxon>Actinomycetes</taxon>
        <taxon>Streptosporangiales</taxon>
        <taxon>Streptosporangiaceae</taxon>
        <taxon>Sphaerisporangium</taxon>
    </lineage>
</organism>
<comment type="caution">
    <text evidence="1">The sequence shown here is derived from an EMBL/GenBank/DDBJ whole genome shotgun (WGS) entry which is preliminary data.</text>
</comment>
<reference evidence="1 2" key="1">
    <citation type="submission" date="2020-08" db="EMBL/GenBank/DDBJ databases">
        <title>Sequencing the genomes of 1000 actinobacteria strains.</title>
        <authorList>
            <person name="Klenk H.-P."/>
        </authorList>
    </citation>
    <scope>NUCLEOTIDE SEQUENCE [LARGE SCALE GENOMIC DNA]</scope>
    <source>
        <strain evidence="1 2">DSM 45790</strain>
    </source>
</reference>
<sequence length="158" mass="17640">MAELIRSFTEPENLREVYGVVAVEDEDGELGLADPSAWEIGLPAEGEWLDTGPNGVTLQPSGKGSVHVRYESWSGPPTEVWSADAWSGTILITSGKISALSDVQGDERLHTVFDLGERDAVWNVRVQRKVFENDTEPDFPRHAYHAEFFRLQFWPTAP</sequence>
<evidence type="ECO:0000313" key="1">
    <source>
        <dbReference type="EMBL" id="MBB5628107.1"/>
    </source>
</evidence>
<accession>A0A7W8Z5Y1</accession>
<keyword evidence="2" id="KW-1185">Reference proteome</keyword>
<evidence type="ECO:0000313" key="2">
    <source>
        <dbReference type="Proteomes" id="UP000588112"/>
    </source>
</evidence>
<proteinExistence type="predicted"/>